<dbReference type="InterPro" id="IPR014982">
    <property type="entry name" value="GSCFA"/>
</dbReference>
<evidence type="ECO:0000259" key="1">
    <source>
        <dbReference type="Pfam" id="PF08885"/>
    </source>
</evidence>
<gene>
    <name evidence="2" type="ORF">GCM10011531_06500</name>
</gene>
<dbReference type="EMBL" id="BMIC01000001">
    <property type="protein sequence ID" value="GFZ79403.1"/>
    <property type="molecule type" value="Genomic_DNA"/>
</dbReference>
<dbReference type="InterPro" id="IPR036514">
    <property type="entry name" value="SGNH_hydro_sf"/>
</dbReference>
<reference evidence="2 3" key="1">
    <citation type="journal article" date="2014" name="Int. J. Syst. Evol. Microbiol.">
        <title>Complete genome sequence of Corynebacterium casei LMG S-19264T (=DSM 44701T), isolated from a smear-ripened cheese.</title>
        <authorList>
            <consortium name="US DOE Joint Genome Institute (JGI-PGF)"/>
            <person name="Walter F."/>
            <person name="Albersmeier A."/>
            <person name="Kalinowski J."/>
            <person name="Ruckert C."/>
        </authorList>
    </citation>
    <scope>NUCLEOTIDE SEQUENCE [LARGE SCALE GENOMIC DNA]</scope>
    <source>
        <strain evidence="2 3">CGMCC 1.15295</strain>
    </source>
</reference>
<sequence length="318" mass="36999">MKLQTTIPIEKQSNNQIDYQSNILLLGSCFVENIGDKFEYFKFQNLQNPFGILFHPKAIETLVLNAIQKKAYSDKDVFFQNEQWHCFDAHSRLSDASKETLLQSLNDSIKSTNSQIFESTHIIITLGTAWVYRDIKSDTIVANCHKVPQKQFTKALLTINEISNSLQNIVKSICKVNPKAKIIFTVSPVRHVKDGFVENTQSKAHLIAAIHNVLSDKAYTNCFYFPSYEIMLDELRDYRFYAEDMLHPNAIAVQYIWEKFKYVWLALHTDKTMNDVDVIQKGIEHRAFNPNSEAHQKFLQQLEIKKQELQSEFPYMQF</sequence>
<evidence type="ECO:0000313" key="3">
    <source>
        <dbReference type="Proteomes" id="UP000598120"/>
    </source>
</evidence>
<dbReference type="Proteomes" id="UP000598120">
    <property type="component" value="Unassembled WGS sequence"/>
</dbReference>
<comment type="caution">
    <text evidence="2">The sequence shown here is derived from an EMBL/GenBank/DDBJ whole genome shotgun (WGS) entry which is preliminary data.</text>
</comment>
<proteinExistence type="predicted"/>
<dbReference type="PROSITE" id="PS51257">
    <property type="entry name" value="PROKAR_LIPOPROTEIN"/>
    <property type="match status" value="1"/>
</dbReference>
<organism evidence="2 3">
    <name type="scientific">Aquaticitalea lipolytica</name>
    <dbReference type="NCBI Taxonomy" id="1247562"/>
    <lineage>
        <taxon>Bacteria</taxon>
        <taxon>Pseudomonadati</taxon>
        <taxon>Bacteroidota</taxon>
        <taxon>Flavobacteriia</taxon>
        <taxon>Flavobacteriales</taxon>
        <taxon>Flavobacteriaceae</taxon>
        <taxon>Aquaticitalea</taxon>
    </lineage>
</organism>
<evidence type="ECO:0000313" key="2">
    <source>
        <dbReference type="EMBL" id="GFZ79403.1"/>
    </source>
</evidence>
<name>A0A8J2TLH5_9FLAO</name>
<feature type="domain" description="GSCFA" evidence="1">
    <location>
        <begin position="23"/>
        <end position="260"/>
    </location>
</feature>
<dbReference type="RefSeq" id="WP_188604903.1">
    <property type="nucleotide sequence ID" value="NZ_BMIC01000001.1"/>
</dbReference>
<dbReference type="SUPFAM" id="SSF52266">
    <property type="entry name" value="SGNH hydrolase"/>
    <property type="match status" value="1"/>
</dbReference>
<accession>A0A8J2TLH5</accession>
<keyword evidence="3" id="KW-1185">Reference proteome</keyword>
<dbReference type="AlphaFoldDB" id="A0A8J2TLH5"/>
<protein>
    <recommendedName>
        <fullName evidence="1">GSCFA domain-containing protein</fullName>
    </recommendedName>
</protein>
<dbReference type="GO" id="GO:0016788">
    <property type="term" value="F:hydrolase activity, acting on ester bonds"/>
    <property type="evidence" value="ECO:0007669"/>
    <property type="project" value="UniProtKB-ARBA"/>
</dbReference>
<dbReference type="Pfam" id="PF08885">
    <property type="entry name" value="GSCFA"/>
    <property type="match status" value="1"/>
</dbReference>
<dbReference type="Gene3D" id="3.40.50.1110">
    <property type="entry name" value="SGNH hydrolase"/>
    <property type="match status" value="1"/>
</dbReference>